<dbReference type="InterPro" id="IPR029060">
    <property type="entry name" value="PIN-like_dom_sf"/>
</dbReference>
<dbReference type="Pfam" id="PF13638">
    <property type="entry name" value="PIN_4"/>
    <property type="match status" value="1"/>
</dbReference>
<dbReference type="PANTHER" id="PTHR22593:SF8">
    <property type="entry name" value="FHA DOMAIN-CONTAINING PROTEIN PS1"/>
    <property type="match status" value="1"/>
</dbReference>
<keyword evidence="4" id="KW-1185">Reference proteome</keyword>
<evidence type="ECO:0000256" key="1">
    <source>
        <dbReference type="SAM" id="MobiDB-lite"/>
    </source>
</evidence>
<evidence type="ECO:0000313" key="3">
    <source>
        <dbReference type="EMBL" id="THG01600.1"/>
    </source>
</evidence>
<dbReference type="Gene3D" id="3.40.50.1010">
    <property type="entry name" value="5'-nuclease"/>
    <property type="match status" value="1"/>
</dbReference>
<dbReference type="GO" id="GO:0031965">
    <property type="term" value="C:nuclear membrane"/>
    <property type="evidence" value="ECO:0007669"/>
    <property type="project" value="TreeGrafter"/>
</dbReference>
<organism evidence="3 4">
    <name type="scientific">Camellia sinensis var. sinensis</name>
    <name type="common">China tea</name>
    <dbReference type="NCBI Taxonomy" id="542762"/>
    <lineage>
        <taxon>Eukaryota</taxon>
        <taxon>Viridiplantae</taxon>
        <taxon>Streptophyta</taxon>
        <taxon>Embryophyta</taxon>
        <taxon>Tracheophyta</taxon>
        <taxon>Spermatophyta</taxon>
        <taxon>Magnoliopsida</taxon>
        <taxon>eudicotyledons</taxon>
        <taxon>Gunneridae</taxon>
        <taxon>Pentapetalae</taxon>
        <taxon>asterids</taxon>
        <taxon>Ericales</taxon>
        <taxon>Theaceae</taxon>
        <taxon>Camellia</taxon>
    </lineage>
</organism>
<dbReference type="CDD" id="cd09880">
    <property type="entry name" value="PIN_Smg5-6-like"/>
    <property type="match status" value="1"/>
</dbReference>
<dbReference type="EMBL" id="SDRB02011380">
    <property type="protein sequence ID" value="THG01600.1"/>
    <property type="molecule type" value="Genomic_DNA"/>
</dbReference>
<feature type="region of interest" description="Disordered" evidence="1">
    <location>
        <begin position="1024"/>
        <end position="1044"/>
    </location>
</feature>
<proteinExistence type="predicted"/>
<feature type="domain" description="FHA" evidence="2">
    <location>
        <begin position="63"/>
        <end position="114"/>
    </location>
</feature>
<dbReference type="STRING" id="542762.A0A4S4DFU4"/>
<dbReference type="InterPro" id="IPR002716">
    <property type="entry name" value="PIN_dom"/>
</dbReference>
<feature type="compositionally biased region" description="Polar residues" evidence="1">
    <location>
        <begin position="551"/>
        <end position="572"/>
    </location>
</feature>
<feature type="region of interest" description="Disordered" evidence="1">
    <location>
        <begin position="551"/>
        <end position="623"/>
    </location>
</feature>
<dbReference type="Pfam" id="PF00498">
    <property type="entry name" value="FHA"/>
    <property type="match status" value="1"/>
</dbReference>
<name>A0A4S4DFU4_CAMSN</name>
<dbReference type="AlphaFoldDB" id="A0A4S4DFU4"/>
<dbReference type="InterPro" id="IPR000253">
    <property type="entry name" value="FHA_dom"/>
</dbReference>
<dbReference type="Proteomes" id="UP000306102">
    <property type="component" value="Unassembled WGS sequence"/>
</dbReference>
<evidence type="ECO:0000259" key="2">
    <source>
        <dbReference type="PROSITE" id="PS50006"/>
    </source>
</evidence>
<comment type="caution">
    <text evidence="3">The sequence shown here is derived from an EMBL/GenBank/DDBJ whole genome shotgun (WGS) entry which is preliminary data.</text>
</comment>
<sequence length="1186" mass="132161">MAASDKREEAQEQEKTIPVFTVLKNNAILKNIFLLDNPPSVPDPEPFNPLKNGDQVQEFEETLLVGRHPDCNITLEHPSISRFHLRIHSKPSSHKLSVIDLSSVHGTWVLGKKIEPGIRVELNEGDTVRLASSSRVYRLHWVPVSCAYDMENPFVPPSDVSVQVEESKREGTHQDQNGLFVENNEIQLLDNLEEGMDLVFCNENLISLNNVIPSAPPLPEYMNSPLFSDEEVENSNTSMKDHEHKKSFSRWSENQQFDKDIQIPQPSAAIEVQSEIKKLETSPGELERNLNFLECLEASFSHEEIEKKCSLREDYDQSEMSCFFDQPLLEESVNSPLPSRIVISRIDDQQLDKENQCPEPLLGTEELTEIENPGSFPMRSGLKFSLPISLNSSISGEEEGHQVAEVFHVVENEDPLRKHHDLGEMPFLQRGHLATESVKSCLPGGSALSEIEGQQFYKANQSPQIPFATGGSQKEDLGSPLIKSEQKSNLLGGSALSEIEGQQFYKANQSPQIPFATGGSQKEDLGSPLIKSEQKSNLLGGSVLSDIESQQFHEANQSPQTPFATGGSQKENPGSPLIKSEQKSDLPGGSVLSDIESQKFHEANQSPRTPFATGGSEKENPGIPLIESEQKSNLLGGSVLLDIESQQFHNANQSPRTPFVTGGSRKENPGSPLIKSEQKSELASIWSRRGKPSSVLQIQTGRSMGKRTGSDINAEVELLHQEDIENDVISKALFTDLDDDKEEDFTPDKENFTPNTRIMKSMKKMGKVEQIMDSMSYGSSSLKNKVISKAASTGLEENEEPFTPDKENFTPNTLRLRSMKKKMGKVEEKKHFKLHRSPCSENAINPSGKEIQTPKVLQEQKPLRSAFRNQERLEPQAMVMKSRAERVPFQPLLVNSSSKSKSEAAVLGTTSKSSNYVNYVQTIGKVTNTFYNNSIAEEKRWTIVVDTTCLLNKESRTALQLLQGLKGTQLIIPRIVIRELDCMNRRGSLFRRLTEVSSALQWIEECMVNTNWWIHVQSLEEEGRPIAPTPPASPQSRFSEGNGGLFPDGPASSVPFSAWWSLLEIVSPTAEDHILECALLSRRINNDGQLVLLTNDVTLKIKAMAEGLVCETAQEFRDSLVNPFSERFLWADSSPRGRTWSCADDVVLWEKYSRSSRKPSKLGEGGAKGLKLILLHNSRYALSSVI</sequence>
<reference evidence="3 4" key="1">
    <citation type="journal article" date="2018" name="Proc. Natl. Acad. Sci. U.S.A.">
        <title>Draft genome sequence of Camellia sinensis var. sinensis provides insights into the evolution of the tea genome and tea quality.</title>
        <authorList>
            <person name="Wei C."/>
            <person name="Yang H."/>
            <person name="Wang S."/>
            <person name="Zhao J."/>
            <person name="Liu C."/>
            <person name="Gao L."/>
            <person name="Xia E."/>
            <person name="Lu Y."/>
            <person name="Tai Y."/>
            <person name="She G."/>
            <person name="Sun J."/>
            <person name="Cao H."/>
            <person name="Tong W."/>
            <person name="Gao Q."/>
            <person name="Li Y."/>
            <person name="Deng W."/>
            <person name="Jiang X."/>
            <person name="Wang W."/>
            <person name="Chen Q."/>
            <person name="Zhang S."/>
            <person name="Li H."/>
            <person name="Wu J."/>
            <person name="Wang P."/>
            <person name="Li P."/>
            <person name="Shi C."/>
            <person name="Zheng F."/>
            <person name="Jian J."/>
            <person name="Huang B."/>
            <person name="Shan D."/>
            <person name="Shi M."/>
            <person name="Fang C."/>
            <person name="Yue Y."/>
            <person name="Li F."/>
            <person name="Li D."/>
            <person name="Wei S."/>
            <person name="Han B."/>
            <person name="Jiang C."/>
            <person name="Yin Y."/>
            <person name="Xia T."/>
            <person name="Zhang Z."/>
            <person name="Bennetzen J.L."/>
            <person name="Zhao S."/>
            <person name="Wan X."/>
        </authorList>
    </citation>
    <scope>NUCLEOTIDE SEQUENCE [LARGE SCALE GENOMIC DNA]</scope>
    <source>
        <strain evidence="4">cv. Shuchazao</strain>
        <tissue evidence="3">Leaf</tissue>
    </source>
</reference>
<dbReference type="InterPro" id="IPR008984">
    <property type="entry name" value="SMAD_FHA_dom_sf"/>
</dbReference>
<dbReference type="Gene3D" id="2.60.200.20">
    <property type="match status" value="1"/>
</dbReference>
<feature type="region of interest" description="Disordered" evidence="1">
    <location>
        <begin position="650"/>
        <end position="678"/>
    </location>
</feature>
<dbReference type="PANTHER" id="PTHR22593">
    <property type="entry name" value="TRANSMEMBRANE PROTEIN 18"/>
    <property type="match status" value="1"/>
</dbReference>
<gene>
    <name evidence="3" type="ORF">TEA_010036</name>
</gene>
<protein>
    <recommendedName>
        <fullName evidence="2">FHA domain-containing protein</fullName>
    </recommendedName>
</protein>
<dbReference type="PROSITE" id="PS50006">
    <property type="entry name" value="FHA_DOMAIN"/>
    <property type="match status" value="1"/>
</dbReference>
<dbReference type="SUPFAM" id="SSF88723">
    <property type="entry name" value="PIN domain-like"/>
    <property type="match status" value="1"/>
</dbReference>
<dbReference type="SUPFAM" id="SSF49879">
    <property type="entry name" value="SMAD/FHA domain"/>
    <property type="match status" value="1"/>
</dbReference>
<dbReference type="CDD" id="cd22691">
    <property type="entry name" value="FHA_PS1-like"/>
    <property type="match status" value="1"/>
</dbReference>
<accession>A0A4S4DFU4</accession>
<evidence type="ECO:0000313" key="4">
    <source>
        <dbReference type="Proteomes" id="UP000306102"/>
    </source>
</evidence>
<dbReference type="SMART" id="SM00240">
    <property type="entry name" value="FHA"/>
    <property type="match status" value="1"/>
</dbReference>